<dbReference type="PANTHER" id="PTHR12905">
    <property type="entry name" value="METALLOPHOSPHOESTERASE"/>
    <property type="match status" value="1"/>
</dbReference>
<gene>
    <name evidence="2" type="ORF">QCA50_000723</name>
</gene>
<dbReference type="GO" id="GO:0016787">
    <property type="term" value="F:hydrolase activity"/>
    <property type="evidence" value="ECO:0007669"/>
    <property type="project" value="InterPro"/>
</dbReference>
<evidence type="ECO:0000313" key="3">
    <source>
        <dbReference type="Proteomes" id="UP001385951"/>
    </source>
</evidence>
<dbReference type="PANTHER" id="PTHR12905:SF0">
    <property type="entry name" value="CALCINEURIN-LIKE PHOSPHOESTERASE DOMAIN-CONTAINING PROTEIN"/>
    <property type="match status" value="1"/>
</dbReference>
<dbReference type="EMBL" id="JASBNA010000001">
    <property type="protein sequence ID" value="KAK7696081.1"/>
    <property type="molecule type" value="Genomic_DNA"/>
</dbReference>
<dbReference type="InterPro" id="IPR029052">
    <property type="entry name" value="Metallo-depent_PP-like"/>
</dbReference>
<evidence type="ECO:0000313" key="2">
    <source>
        <dbReference type="EMBL" id="KAK7696081.1"/>
    </source>
</evidence>
<dbReference type="InterPro" id="IPR051693">
    <property type="entry name" value="UPF0046_metallophosphoest"/>
</dbReference>
<dbReference type="InterPro" id="IPR004843">
    <property type="entry name" value="Calcineurin-like_PHP"/>
</dbReference>
<proteinExistence type="predicted"/>
<keyword evidence="3" id="KW-1185">Reference proteome</keyword>
<comment type="caution">
    <text evidence="2">The sequence shown here is derived from an EMBL/GenBank/DDBJ whole genome shotgun (WGS) entry which is preliminary data.</text>
</comment>
<dbReference type="SUPFAM" id="SSF56300">
    <property type="entry name" value="Metallo-dependent phosphatases"/>
    <property type="match status" value="1"/>
</dbReference>
<name>A0AAW0GRF5_9APHY</name>
<feature type="domain" description="Calcineurin-like phosphoesterase" evidence="1">
    <location>
        <begin position="35"/>
        <end position="229"/>
    </location>
</feature>
<organism evidence="2 3">
    <name type="scientific">Cerrena zonata</name>
    <dbReference type="NCBI Taxonomy" id="2478898"/>
    <lineage>
        <taxon>Eukaryota</taxon>
        <taxon>Fungi</taxon>
        <taxon>Dikarya</taxon>
        <taxon>Basidiomycota</taxon>
        <taxon>Agaricomycotina</taxon>
        <taxon>Agaricomycetes</taxon>
        <taxon>Polyporales</taxon>
        <taxon>Cerrenaceae</taxon>
        <taxon>Cerrena</taxon>
    </lineage>
</organism>
<dbReference type="Pfam" id="PF00149">
    <property type="entry name" value="Metallophos"/>
    <property type="match status" value="1"/>
</dbReference>
<protein>
    <recommendedName>
        <fullName evidence="1">Calcineurin-like phosphoesterase domain-containing protein</fullName>
    </recommendedName>
</protein>
<evidence type="ECO:0000259" key="1">
    <source>
        <dbReference type="Pfam" id="PF00149"/>
    </source>
</evidence>
<accession>A0AAW0GRF5</accession>
<dbReference type="Proteomes" id="UP001385951">
    <property type="component" value="Unassembled WGS sequence"/>
</dbReference>
<dbReference type="AlphaFoldDB" id="A0AAW0GRF5"/>
<dbReference type="Gene3D" id="3.60.21.10">
    <property type="match status" value="1"/>
</dbReference>
<dbReference type="CDD" id="cd07379">
    <property type="entry name" value="MPP_239FB"/>
    <property type="match status" value="1"/>
</dbReference>
<reference evidence="2 3" key="1">
    <citation type="submission" date="2022-09" db="EMBL/GenBank/DDBJ databases">
        <authorList>
            <person name="Palmer J.M."/>
        </authorList>
    </citation>
    <scope>NUCLEOTIDE SEQUENCE [LARGE SCALE GENOMIC DNA]</scope>
    <source>
        <strain evidence="2 3">DSM 7382</strain>
    </source>
</reference>
<sequence length="289" mass="32521">MSMTMLSETAVVHMQYDLDNVPSLPDPDWTRFVCISDTHCQRFPIPDGDVLLHGGDLTHTGTLKQFETTVDWLKGLPHPVKIVVGGNHDLTLDNNNNWYDTNFQHWHLQGKEDVQAIRELLLGNEAKERNLIYLQDELFEFRTKDSGRLWSVYGSPWSPYFGGWAFNYPRAQAQRYASAIPKADILLTHGPPFGIFDRVNTGELVGCEALLSRVAQLRPRLHLFGHIHEDHGAVVCKWSSNDQVHGSETVFVNGANWPAGNKAYLPSGERTQFGMGPCSPVIVDLKDSI</sequence>